<dbReference type="Pfam" id="PF02626">
    <property type="entry name" value="CT_A_B"/>
    <property type="match status" value="1"/>
</dbReference>
<organism evidence="5 6">
    <name type="scientific">Granulosicoccus antarcticus IMCC3135</name>
    <dbReference type="NCBI Taxonomy" id="1192854"/>
    <lineage>
        <taxon>Bacteria</taxon>
        <taxon>Pseudomonadati</taxon>
        <taxon>Pseudomonadota</taxon>
        <taxon>Gammaproteobacteria</taxon>
        <taxon>Chromatiales</taxon>
        <taxon>Granulosicoccaceae</taxon>
        <taxon>Granulosicoccus</taxon>
    </lineage>
</organism>
<dbReference type="SMART" id="SM00797">
    <property type="entry name" value="AHS2"/>
    <property type="match status" value="1"/>
</dbReference>
<keyword evidence="1" id="KW-0547">Nucleotide-binding</keyword>
<keyword evidence="2" id="KW-0378">Hydrolase</keyword>
<dbReference type="PANTHER" id="PTHR43309:SF3">
    <property type="entry name" value="5-OXOPROLINASE SUBUNIT C"/>
    <property type="match status" value="1"/>
</dbReference>
<feature type="domain" description="Carboxyltransferase" evidence="4">
    <location>
        <begin position="33"/>
        <end position="316"/>
    </location>
</feature>
<dbReference type="RefSeq" id="WP_088919911.1">
    <property type="nucleotide sequence ID" value="NZ_CP018632.1"/>
</dbReference>
<keyword evidence="6" id="KW-1185">Reference proteome</keyword>
<dbReference type="GO" id="GO:0005524">
    <property type="term" value="F:ATP binding"/>
    <property type="evidence" value="ECO:0007669"/>
    <property type="project" value="UniProtKB-KW"/>
</dbReference>
<dbReference type="InterPro" id="IPR003778">
    <property type="entry name" value="CT_A_B"/>
</dbReference>
<protein>
    <submittedName>
        <fullName evidence="5">KipI antagonist</fullName>
    </submittedName>
</protein>
<dbReference type="AlphaFoldDB" id="A0A2Z2NYD4"/>
<accession>A0A2Z2NYD4</accession>
<evidence type="ECO:0000259" key="4">
    <source>
        <dbReference type="SMART" id="SM00797"/>
    </source>
</evidence>
<dbReference type="InterPro" id="IPR029000">
    <property type="entry name" value="Cyclophilin-like_dom_sf"/>
</dbReference>
<reference evidence="5 6" key="1">
    <citation type="submission" date="2016-12" db="EMBL/GenBank/DDBJ databases">
        <authorList>
            <person name="Song W.-J."/>
            <person name="Kurnit D.M."/>
        </authorList>
    </citation>
    <scope>NUCLEOTIDE SEQUENCE [LARGE SCALE GENOMIC DNA]</scope>
    <source>
        <strain evidence="5 6">IMCC3135</strain>
    </source>
</reference>
<dbReference type="InterPro" id="IPR052708">
    <property type="entry name" value="PxpC"/>
</dbReference>
<proteinExistence type="predicted"/>
<evidence type="ECO:0000256" key="1">
    <source>
        <dbReference type="ARBA" id="ARBA00022741"/>
    </source>
</evidence>
<evidence type="ECO:0000313" key="6">
    <source>
        <dbReference type="Proteomes" id="UP000250079"/>
    </source>
</evidence>
<dbReference type="KEGG" id="gai:IMCC3135_24370"/>
<sequence length="353" mass="37458">MTDELPMTGTTLTVRAPGLMSTLQDHGRFGMRSLGVPWSGAMTPVWQQLANALVGNSERHSIIECFEGGLKLHSGDAPLRMAVMAASDAKMHLESGNESKSIKPGRSYTVPPDTVFKLSSTGSFRHAVIAIQALESRDHLGSSSTYTKAGLGGIDGHALTAGDCLQTSATPQGLERECLDPLAKAYQANTLRVVLGPQDDHFSDSGIETFLATEYTLSAEVDRMGARLSGLPLQHRDAAARDIVSDAIVPGSVQVPGNGQPIVLLNDAHTAGGYPKIATVISIDLPLLGLQRTGSTYRFEAVSVEDAIAAVRRQAIDVQKAISQISTVKDFTLTTEILLSHNLIDGVTDGQMS</sequence>
<dbReference type="Proteomes" id="UP000250079">
    <property type="component" value="Chromosome"/>
</dbReference>
<evidence type="ECO:0000256" key="2">
    <source>
        <dbReference type="ARBA" id="ARBA00022801"/>
    </source>
</evidence>
<gene>
    <name evidence="5" type="primary">kipA_2</name>
    <name evidence="5" type="ORF">IMCC3135_24370</name>
</gene>
<dbReference type="Gene3D" id="2.40.100.10">
    <property type="entry name" value="Cyclophilin-like"/>
    <property type="match status" value="1"/>
</dbReference>
<name>A0A2Z2NYD4_9GAMM</name>
<evidence type="ECO:0000313" key="5">
    <source>
        <dbReference type="EMBL" id="ASJ74941.1"/>
    </source>
</evidence>
<dbReference type="EMBL" id="CP018632">
    <property type="protein sequence ID" value="ASJ74941.1"/>
    <property type="molecule type" value="Genomic_DNA"/>
</dbReference>
<dbReference type="GO" id="GO:0016787">
    <property type="term" value="F:hydrolase activity"/>
    <property type="evidence" value="ECO:0007669"/>
    <property type="project" value="UniProtKB-KW"/>
</dbReference>
<evidence type="ECO:0000256" key="3">
    <source>
        <dbReference type="ARBA" id="ARBA00022840"/>
    </source>
</evidence>
<dbReference type="SUPFAM" id="SSF50891">
    <property type="entry name" value="Cyclophilin-like"/>
    <property type="match status" value="1"/>
</dbReference>
<dbReference type="PANTHER" id="PTHR43309">
    <property type="entry name" value="5-OXOPROLINASE SUBUNIT C"/>
    <property type="match status" value="1"/>
</dbReference>
<dbReference type="OrthoDB" id="9768696at2"/>
<keyword evidence="3" id="KW-0067">ATP-binding</keyword>